<keyword evidence="7 8" id="KW-0501">Molybdenum cofactor biosynthesis</keyword>
<evidence type="ECO:0000259" key="9">
    <source>
        <dbReference type="Pfam" id="PF12804"/>
    </source>
</evidence>
<dbReference type="EC" id="2.7.7.77" evidence="8"/>
<feature type="binding site" evidence="8">
    <location>
        <begin position="16"/>
        <end position="18"/>
    </location>
    <ligand>
        <name>GTP</name>
        <dbReference type="ChEBI" id="CHEBI:37565"/>
    </ligand>
</feature>
<keyword evidence="2 8" id="KW-0808">Transferase</keyword>
<sequence>MTDKFFEKKSIGLLILAGGRSHRMGRDKAGLAMAGGTFAGNIRTAMGDFEEKFFSHDRDFYGNQMTLEGFETLTDEKELKGKGPAAGIVTALKVCRSRWLMVVPCDSPMIDRMAAVRLWNALKQRDIIMTARGSRGTEPLVGIYPKKAEPQMRQMLLAGTYRMRDILEQIGYETVRIDDEKLVNINTPEDYKEMIGRK</sequence>
<dbReference type="GO" id="GO:0061603">
    <property type="term" value="F:molybdenum cofactor guanylyltransferase activity"/>
    <property type="evidence" value="ECO:0007669"/>
    <property type="project" value="UniProtKB-EC"/>
</dbReference>
<evidence type="ECO:0000313" key="10">
    <source>
        <dbReference type="EMBL" id="HIU28558.1"/>
    </source>
</evidence>
<comment type="catalytic activity">
    <reaction evidence="8">
        <text>Mo-molybdopterin + GTP + H(+) = Mo-molybdopterin guanine dinucleotide + diphosphate</text>
        <dbReference type="Rhea" id="RHEA:34243"/>
        <dbReference type="ChEBI" id="CHEBI:15378"/>
        <dbReference type="ChEBI" id="CHEBI:33019"/>
        <dbReference type="ChEBI" id="CHEBI:37565"/>
        <dbReference type="ChEBI" id="CHEBI:71302"/>
        <dbReference type="ChEBI" id="CHEBI:71310"/>
        <dbReference type="EC" id="2.7.7.77"/>
    </reaction>
</comment>
<evidence type="ECO:0000256" key="4">
    <source>
        <dbReference type="ARBA" id="ARBA00022741"/>
    </source>
</evidence>
<dbReference type="PANTHER" id="PTHR19136">
    <property type="entry name" value="MOLYBDENUM COFACTOR GUANYLYLTRANSFERASE"/>
    <property type="match status" value="1"/>
</dbReference>
<comment type="caution">
    <text evidence="8">Lacks conserved residue(s) required for the propagation of feature annotation.</text>
</comment>
<dbReference type="Gene3D" id="3.90.550.10">
    <property type="entry name" value="Spore Coat Polysaccharide Biosynthesis Protein SpsA, Chain A"/>
    <property type="match status" value="1"/>
</dbReference>
<keyword evidence="1 8" id="KW-0963">Cytoplasm</keyword>
<dbReference type="GO" id="GO:0005737">
    <property type="term" value="C:cytoplasm"/>
    <property type="evidence" value="ECO:0007669"/>
    <property type="project" value="UniProtKB-SubCell"/>
</dbReference>
<feature type="domain" description="MobA-like NTP transferase" evidence="9">
    <location>
        <begin position="14"/>
        <end position="169"/>
    </location>
</feature>
<accession>A0A9D1I5E6</accession>
<evidence type="ECO:0000256" key="5">
    <source>
        <dbReference type="ARBA" id="ARBA00022842"/>
    </source>
</evidence>
<dbReference type="GO" id="GO:0046872">
    <property type="term" value="F:metal ion binding"/>
    <property type="evidence" value="ECO:0007669"/>
    <property type="project" value="UniProtKB-KW"/>
</dbReference>
<evidence type="ECO:0000256" key="7">
    <source>
        <dbReference type="ARBA" id="ARBA00023150"/>
    </source>
</evidence>
<dbReference type="AlphaFoldDB" id="A0A9D1I5E6"/>
<dbReference type="EMBL" id="DVMO01000146">
    <property type="protein sequence ID" value="HIU28558.1"/>
    <property type="molecule type" value="Genomic_DNA"/>
</dbReference>
<dbReference type="InterPro" id="IPR025877">
    <property type="entry name" value="MobA-like_NTP_Trfase"/>
</dbReference>
<name>A0A9D1I5E6_9FIRM</name>
<dbReference type="Pfam" id="PF12804">
    <property type="entry name" value="NTP_transf_3"/>
    <property type="match status" value="1"/>
</dbReference>
<reference evidence="10" key="2">
    <citation type="journal article" date="2021" name="PeerJ">
        <title>Extensive microbial diversity within the chicken gut microbiome revealed by metagenomics and culture.</title>
        <authorList>
            <person name="Gilroy R."/>
            <person name="Ravi A."/>
            <person name="Getino M."/>
            <person name="Pursley I."/>
            <person name="Horton D.L."/>
            <person name="Alikhan N.F."/>
            <person name="Baker D."/>
            <person name="Gharbi K."/>
            <person name="Hall N."/>
            <person name="Watson M."/>
            <person name="Adriaenssens E.M."/>
            <person name="Foster-Nyarko E."/>
            <person name="Jarju S."/>
            <person name="Secka A."/>
            <person name="Antonio M."/>
            <person name="Oren A."/>
            <person name="Chaudhuri R.R."/>
            <person name="La Ragione R."/>
            <person name="Hildebrand F."/>
            <person name="Pallen M.J."/>
        </authorList>
    </citation>
    <scope>NUCLEOTIDE SEQUENCE</scope>
    <source>
        <strain evidence="10">11300</strain>
    </source>
</reference>
<feature type="binding site" evidence="8">
    <location>
        <position position="28"/>
    </location>
    <ligand>
        <name>GTP</name>
        <dbReference type="ChEBI" id="CHEBI:37565"/>
    </ligand>
</feature>
<dbReference type="GO" id="GO:0005525">
    <property type="term" value="F:GTP binding"/>
    <property type="evidence" value="ECO:0007669"/>
    <property type="project" value="UniProtKB-UniRule"/>
</dbReference>
<keyword evidence="10" id="KW-0548">Nucleotidyltransferase</keyword>
<dbReference type="PANTHER" id="PTHR19136:SF81">
    <property type="entry name" value="MOLYBDENUM COFACTOR GUANYLYLTRANSFERASE"/>
    <property type="match status" value="1"/>
</dbReference>
<comment type="domain">
    <text evidence="8">The N-terminal domain determines nucleotide recognition and specific binding, while the C-terminal domain determines the specific binding to the target protein.</text>
</comment>
<dbReference type="InterPro" id="IPR013482">
    <property type="entry name" value="Molybde_CF_guanTrfase"/>
</dbReference>
<feature type="binding site" evidence="8">
    <location>
        <position position="75"/>
    </location>
    <ligand>
        <name>GTP</name>
        <dbReference type="ChEBI" id="CHEBI:37565"/>
    </ligand>
</feature>
<evidence type="ECO:0000256" key="8">
    <source>
        <dbReference type="HAMAP-Rule" id="MF_00316"/>
    </source>
</evidence>
<evidence type="ECO:0000256" key="3">
    <source>
        <dbReference type="ARBA" id="ARBA00022723"/>
    </source>
</evidence>
<dbReference type="GO" id="GO:0006777">
    <property type="term" value="P:Mo-molybdopterin cofactor biosynthetic process"/>
    <property type="evidence" value="ECO:0007669"/>
    <property type="project" value="UniProtKB-KW"/>
</dbReference>
<evidence type="ECO:0000313" key="11">
    <source>
        <dbReference type="Proteomes" id="UP000824091"/>
    </source>
</evidence>
<keyword evidence="5 8" id="KW-0460">Magnesium</keyword>
<protein>
    <recommendedName>
        <fullName evidence="8">Probable molybdenum cofactor guanylyltransferase</fullName>
        <shortName evidence="8">MoCo guanylyltransferase</shortName>
        <ecNumber evidence="8">2.7.7.77</ecNumber>
    </recommendedName>
    <alternativeName>
        <fullName evidence="8">GTP:molybdopterin guanylyltransferase</fullName>
    </alternativeName>
    <alternativeName>
        <fullName evidence="8">Mo-MPT guanylyltransferase</fullName>
    </alternativeName>
    <alternativeName>
        <fullName evidence="8">Molybdopterin guanylyltransferase</fullName>
    </alternativeName>
    <alternativeName>
        <fullName evidence="8">Molybdopterin-guanine dinucleotide synthase</fullName>
        <shortName evidence="8">MGD synthase</shortName>
    </alternativeName>
</protein>
<organism evidence="10 11">
    <name type="scientific">Candidatus Fimisoma avicola</name>
    <dbReference type="NCBI Taxonomy" id="2840826"/>
    <lineage>
        <taxon>Bacteria</taxon>
        <taxon>Bacillati</taxon>
        <taxon>Bacillota</taxon>
        <taxon>Clostridia</taxon>
        <taxon>Eubacteriales</taxon>
        <taxon>Candidatus Fimisoma</taxon>
    </lineage>
</organism>
<proteinExistence type="inferred from homology"/>
<dbReference type="Proteomes" id="UP000824091">
    <property type="component" value="Unassembled WGS sequence"/>
</dbReference>
<evidence type="ECO:0000256" key="2">
    <source>
        <dbReference type="ARBA" id="ARBA00022679"/>
    </source>
</evidence>
<comment type="similarity">
    <text evidence="8">Belongs to the MobA family.</text>
</comment>
<dbReference type="HAMAP" id="MF_00316">
    <property type="entry name" value="MobA"/>
    <property type="match status" value="1"/>
</dbReference>
<comment type="caution">
    <text evidence="10">The sequence shown here is derived from an EMBL/GenBank/DDBJ whole genome shotgun (WGS) entry which is preliminary data.</text>
</comment>
<dbReference type="CDD" id="cd02503">
    <property type="entry name" value="MobA"/>
    <property type="match status" value="1"/>
</dbReference>
<dbReference type="InterPro" id="IPR029044">
    <property type="entry name" value="Nucleotide-diphossugar_trans"/>
</dbReference>
<comment type="cofactor">
    <cofactor evidence="8">
        <name>Mg(2+)</name>
        <dbReference type="ChEBI" id="CHEBI:18420"/>
    </cofactor>
</comment>
<gene>
    <name evidence="8" type="primary">mobA</name>
    <name evidence="10" type="ORF">IAD16_09325</name>
</gene>
<keyword evidence="3 8" id="KW-0479">Metal-binding</keyword>
<evidence type="ECO:0000256" key="6">
    <source>
        <dbReference type="ARBA" id="ARBA00023134"/>
    </source>
</evidence>
<feature type="binding site" evidence="8">
    <location>
        <position position="106"/>
    </location>
    <ligand>
        <name>GTP</name>
        <dbReference type="ChEBI" id="CHEBI:37565"/>
    </ligand>
</feature>
<comment type="function">
    <text evidence="8">Transfers a GMP moiety from GTP to Mo-molybdopterin (Mo-MPT) cofactor (Moco or molybdenum cofactor) to form Mo-molybdopterin guanine dinucleotide (Mo-MGD) cofactor.</text>
</comment>
<keyword evidence="4 8" id="KW-0547">Nucleotide-binding</keyword>
<evidence type="ECO:0000256" key="1">
    <source>
        <dbReference type="ARBA" id="ARBA00022490"/>
    </source>
</evidence>
<feature type="binding site" evidence="8">
    <location>
        <position position="106"/>
    </location>
    <ligand>
        <name>Mg(2+)</name>
        <dbReference type="ChEBI" id="CHEBI:18420"/>
    </ligand>
</feature>
<dbReference type="SUPFAM" id="SSF53448">
    <property type="entry name" value="Nucleotide-diphospho-sugar transferases"/>
    <property type="match status" value="1"/>
</dbReference>
<keyword evidence="6 8" id="KW-0342">GTP-binding</keyword>
<comment type="subcellular location">
    <subcellularLocation>
        <location evidence="8">Cytoplasm</location>
    </subcellularLocation>
</comment>
<reference evidence="10" key="1">
    <citation type="submission" date="2020-10" db="EMBL/GenBank/DDBJ databases">
        <authorList>
            <person name="Gilroy R."/>
        </authorList>
    </citation>
    <scope>NUCLEOTIDE SEQUENCE</scope>
    <source>
        <strain evidence="10">11300</strain>
    </source>
</reference>